<dbReference type="Gene3D" id="2.40.160.20">
    <property type="match status" value="1"/>
</dbReference>
<organism evidence="5 6">
    <name type="scientific">Halomonas flagellata</name>
    <dbReference type="NCBI Taxonomy" id="2920385"/>
    <lineage>
        <taxon>Bacteria</taxon>
        <taxon>Pseudomonadati</taxon>
        <taxon>Pseudomonadota</taxon>
        <taxon>Gammaproteobacteria</taxon>
        <taxon>Oceanospirillales</taxon>
        <taxon>Halomonadaceae</taxon>
        <taxon>Halomonas</taxon>
    </lineage>
</organism>
<protein>
    <submittedName>
        <fullName evidence="5">Outer membrane beta-barrel protein</fullName>
    </submittedName>
</protein>
<keyword evidence="2" id="KW-0812">Transmembrane</keyword>
<evidence type="ECO:0000256" key="3">
    <source>
        <dbReference type="SAM" id="SignalP"/>
    </source>
</evidence>
<comment type="caution">
    <text evidence="5">The sequence shown here is derived from an EMBL/GenBank/DDBJ whole genome shotgun (WGS) entry which is preliminary data.</text>
</comment>
<evidence type="ECO:0000259" key="4">
    <source>
        <dbReference type="Pfam" id="PF01389"/>
    </source>
</evidence>
<dbReference type="SUPFAM" id="SSF56925">
    <property type="entry name" value="OMPA-like"/>
    <property type="match status" value="1"/>
</dbReference>
<feature type="chain" id="PRO_5046860138" evidence="3">
    <location>
        <begin position="20"/>
        <end position="231"/>
    </location>
</feature>
<dbReference type="InterPro" id="IPR000498">
    <property type="entry name" value="OmpA-like_TM_dom"/>
</dbReference>
<keyword evidence="3" id="KW-0732">Signal</keyword>
<evidence type="ECO:0000313" key="6">
    <source>
        <dbReference type="Proteomes" id="UP001202117"/>
    </source>
</evidence>
<name>A0ABS9RXU6_9GAMM</name>
<accession>A0ABS9RXU6</accession>
<evidence type="ECO:0000256" key="1">
    <source>
        <dbReference type="ARBA" id="ARBA00005710"/>
    </source>
</evidence>
<gene>
    <name evidence="5" type="ORF">MKP05_16420</name>
</gene>
<feature type="signal peptide" evidence="3">
    <location>
        <begin position="1"/>
        <end position="19"/>
    </location>
</feature>
<keyword evidence="2" id="KW-0813">Transport</keyword>
<reference evidence="5 6" key="1">
    <citation type="submission" date="2022-02" db="EMBL/GenBank/DDBJ databases">
        <title>Halomonas fukangensis sp. nov., a halophilic bacterium isolated from a bulk soil of Kalidium foliatum at Fukang.</title>
        <authorList>
            <person name="Huang Y."/>
        </authorList>
    </citation>
    <scope>NUCLEOTIDE SEQUENCE [LARGE SCALE GENOMIC DNA]</scope>
    <source>
        <strain evidence="5 6">EGI 63088</strain>
    </source>
</reference>
<dbReference type="RefSeq" id="WP_240569298.1">
    <property type="nucleotide sequence ID" value="NZ_JAKVPY010000022.1"/>
</dbReference>
<feature type="domain" description="Outer membrane protein OmpA-like transmembrane" evidence="4">
    <location>
        <begin position="46"/>
        <end position="231"/>
    </location>
</feature>
<evidence type="ECO:0000313" key="5">
    <source>
        <dbReference type="EMBL" id="MCH4564687.1"/>
    </source>
</evidence>
<keyword evidence="2" id="KW-0406">Ion transport</keyword>
<dbReference type="Proteomes" id="UP001202117">
    <property type="component" value="Unassembled WGS sequence"/>
</dbReference>
<keyword evidence="6" id="KW-1185">Reference proteome</keyword>
<evidence type="ECO:0000256" key="2">
    <source>
        <dbReference type="ARBA" id="ARBA00023114"/>
    </source>
</evidence>
<comment type="similarity">
    <text evidence="1">Belongs to the outer membrane OOP (TC 1.B.6) superfamily. OmpA family.</text>
</comment>
<keyword evidence="2" id="KW-0626">Porin</keyword>
<sequence length="231" mass="24956">MKRHTVLAMTWLLTTPALAVNASAADIYLFADAGLAEPDMDTLDRRHQRMAESITDNGGVALRDVDDQSGAGTIGVGIQPFRYLALELAYYHLGSYQFETRGALTAPSQQLSSRTVTDVKARGWGLNGKLLLPITEALNGTFTAGVARIDTDITAVTTRSGEVLGEPMSSRDTVEHHFEDTVGILGIGAWYQFGAHLGLRLDYRYLGGFGQSDNGSDSDLDLFTAGVTYTF</sequence>
<proteinExistence type="inferred from homology"/>
<dbReference type="Pfam" id="PF01389">
    <property type="entry name" value="OmpA_membrane"/>
    <property type="match status" value="1"/>
</dbReference>
<dbReference type="InterPro" id="IPR011250">
    <property type="entry name" value="OMP/PagP_B-barrel"/>
</dbReference>
<dbReference type="EMBL" id="JAKVPY010000022">
    <property type="protein sequence ID" value="MCH4564687.1"/>
    <property type="molecule type" value="Genomic_DNA"/>
</dbReference>